<gene>
    <name evidence="1" type="ORF">HNR40_010598</name>
</gene>
<organism evidence="1 2">
    <name type="scientific">Nonomuraea endophytica</name>
    <dbReference type="NCBI Taxonomy" id="714136"/>
    <lineage>
        <taxon>Bacteria</taxon>
        <taxon>Bacillati</taxon>
        <taxon>Actinomycetota</taxon>
        <taxon>Actinomycetes</taxon>
        <taxon>Streptosporangiales</taxon>
        <taxon>Streptosporangiaceae</taxon>
        <taxon>Nonomuraea</taxon>
    </lineage>
</organism>
<sequence length="91" mass="9748">MTATAGRCRCWAFGRTRARSSSPSGVCSLADRGLTFGSNTRQGVCLRFHSPVHGGEPIGLVRHRGLTVTVADPAALIRRLQPYITKKGSLP</sequence>
<evidence type="ECO:0000313" key="1">
    <source>
        <dbReference type="EMBL" id="MBB5085085.1"/>
    </source>
</evidence>
<dbReference type="AlphaFoldDB" id="A0A7W8AH70"/>
<dbReference type="EMBL" id="JACHIN010000030">
    <property type="protein sequence ID" value="MBB5085085.1"/>
    <property type="molecule type" value="Genomic_DNA"/>
</dbReference>
<name>A0A7W8AH70_9ACTN</name>
<protein>
    <submittedName>
        <fullName evidence="1">Uncharacterized protein</fullName>
    </submittedName>
</protein>
<keyword evidence="2" id="KW-1185">Reference proteome</keyword>
<proteinExistence type="predicted"/>
<dbReference type="Proteomes" id="UP000568380">
    <property type="component" value="Unassembled WGS sequence"/>
</dbReference>
<dbReference type="RefSeq" id="WP_221341897.1">
    <property type="nucleotide sequence ID" value="NZ_JACHIN010000030.1"/>
</dbReference>
<evidence type="ECO:0000313" key="2">
    <source>
        <dbReference type="Proteomes" id="UP000568380"/>
    </source>
</evidence>
<comment type="caution">
    <text evidence="1">The sequence shown here is derived from an EMBL/GenBank/DDBJ whole genome shotgun (WGS) entry which is preliminary data.</text>
</comment>
<accession>A0A7W8AH70</accession>
<reference evidence="1 2" key="1">
    <citation type="submission" date="2020-08" db="EMBL/GenBank/DDBJ databases">
        <title>Genomic Encyclopedia of Type Strains, Phase IV (KMG-IV): sequencing the most valuable type-strain genomes for metagenomic binning, comparative biology and taxonomic classification.</title>
        <authorList>
            <person name="Goeker M."/>
        </authorList>
    </citation>
    <scope>NUCLEOTIDE SEQUENCE [LARGE SCALE GENOMIC DNA]</scope>
    <source>
        <strain evidence="1 2">DSM 45385</strain>
    </source>
</reference>